<organism evidence="1 2">
    <name type="scientific">Salmonella enterica subsp. enterica serovar Inverness str. R8-3668</name>
    <dbReference type="NCBI Taxonomy" id="913075"/>
    <lineage>
        <taxon>Bacteria</taxon>
        <taxon>Pseudomonadati</taxon>
        <taxon>Pseudomonadota</taxon>
        <taxon>Gammaproteobacteria</taxon>
        <taxon>Enterobacterales</taxon>
        <taxon>Enterobacteriaceae</taxon>
        <taxon>Salmonella</taxon>
    </lineage>
</organism>
<protein>
    <submittedName>
        <fullName evidence="1">Large repetitive protein</fullName>
    </submittedName>
</protein>
<dbReference type="EMBL" id="AFCO01001938">
    <property type="protein sequence ID" value="EHC48737.1"/>
    <property type="molecule type" value="Genomic_DNA"/>
</dbReference>
<proteinExistence type="predicted"/>
<gene>
    <name evidence="1" type="ORF">LTSEINV_5949</name>
</gene>
<accession>G5NL84</accession>
<reference evidence="1 2" key="1">
    <citation type="journal article" date="2011" name="BMC Genomics">
        <title>Genome sequencing reveals diversification of virulence factor content and possible host adaptation in distinct subpopulations of Salmonella enterica.</title>
        <authorList>
            <person name="den Bakker H.C."/>
            <person name="Moreno Switt A.I."/>
            <person name="Govoni G."/>
            <person name="Cummings C.A."/>
            <person name="Ranieri M.L."/>
            <person name="Degoricija L."/>
            <person name="Hoelzer K."/>
            <person name="Rodriguez-Rivera L.D."/>
            <person name="Brown S."/>
            <person name="Bolchacova E."/>
            <person name="Furtado M.R."/>
            <person name="Wiedmann M."/>
        </authorList>
    </citation>
    <scope>NUCLEOTIDE SEQUENCE [LARGE SCALE GENOMIC DNA]</scope>
    <source>
        <strain evidence="1 2">R8-3668</strain>
    </source>
</reference>
<name>G5NL84_SALET</name>
<evidence type="ECO:0000313" key="2">
    <source>
        <dbReference type="Proteomes" id="UP000003532"/>
    </source>
</evidence>
<dbReference type="InterPro" id="IPR013783">
    <property type="entry name" value="Ig-like_fold"/>
</dbReference>
<feature type="non-terminal residue" evidence="1">
    <location>
        <position position="36"/>
    </location>
</feature>
<dbReference type="Proteomes" id="UP000003532">
    <property type="component" value="Unassembled WGS sequence"/>
</dbReference>
<sequence>MSVEDKAGNTSHSASLTVTVDTQIAINNIELVNDSG</sequence>
<comment type="caution">
    <text evidence="1">The sequence shown here is derived from an EMBL/GenBank/DDBJ whole genome shotgun (WGS) entry which is preliminary data.</text>
</comment>
<dbReference type="Gene3D" id="2.60.40.10">
    <property type="entry name" value="Immunoglobulins"/>
    <property type="match status" value="1"/>
</dbReference>
<dbReference type="AlphaFoldDB" id="G5NL84"/>
<evidence type="ECO:0000313" key="1">
    <source>
        <dbReference type="EMBL" id="EHC48737.1"/>
    </source>
</evidence>